<dbReference type="InterPro" id="IPR029099">
    <property type="entry name" value="Pribosyltran_N"/>
</dbReference>
<dbReference type="InterPro" id="IPR005946">
    <property type="entry name" value="Rib-P_diPkinase"/>
</dbReference>
<dbReference type="InterPro" id="IPR000836">
    <property type="entry name" value="PRTase_dom"/>
</dbReference>
<keyword evidence="5" id="KW-0418">Kinase</keyword>
<evidence type="ECO:0000313" key="11">
    <source>
        <dbReference type="EMBL" id="GAA0611746.1"/>
    </source>
</evidence>
<evidence type="ECO:0000259" key="9">
    <source>
        <dbReference type="Pfam" id="PF00156"/>
    </source>
</evidence>
<evidence type="ECO:0000256" key="1">
    <source>
        <dbReference type="ARBA" id="ARBA00013247"/>
    </source>
</evidence>
<evidence type="ECO:0000256" key="5">
    <source>
        <dbReference type="ARBA" id="ARBA00022777"/>
    </source>
</evidence>
<comment type="caution">
    <text evidence="11">The sequence shown here is derived from an EMBL/GenBank/DDBJ whole genome shotgun (WGS) entry which is preliminary data.</text>
</comment>
<keyword evidence="12" id="KW-1185">Reference proteome</keyword>
<dbReference type="RefSeq" id="WP_343807009.1">
    <property type="nucleotide sequence ID" value="NZ_BAAADE010000008.1"/>
</dbReference>
<organism evidence="11 12">
    <name type="scientific">Paenochrobactrum glaciei</name>
    <dbReference type="NCBI Taxonomy" id="486407"/>
    <lineage>
        <taxon>Bacteria</taxon>
        <taxon>Pseudomonadati</taxon>
        <taxon>Pseudomonadota</taxon>
        <taxon>Alphaproteobacteria</taxon>
        <taxon>Hyphomicrobiales</taxon>
        <taxon>Brucellaceae</taxon>
        <taxon>Paenochrobactrum</taxon>
    </lineage>
</organism>
<evidence type="ECO:0000313" key="12">
    <source>
        <dbReference type="Proteomes" id="UP001424441"/>
    </source>
</evidence>
<dbReference type="EMBL" id="BAAADE010000008">
    <property type="protein sequence ID" value="GAA0611746.1"/>
    <property type="molecule type" value="Genomic_DNA"/>
</dbReference>
<keyword evidence="6" id="KW-0067">ATP-binding</keyword>
<comment type="similarity">
    <text evidence="8">Belongs to the ribose-phosphate pyrophosphokinase family.</text>
</comment>
<keyword evidence="2" id="KW-0808">Transferase</keyword>
<accession>A0ABP3RLB0</accession>
<dbReference type="Gene3D" id="3.40.50.2020">
    <property type="match status" value="2"/>
</dbReference>
<proteinExistence type="inferred from homology"/>
<evidence type="ECO:0000256" key="2">
    <source>
        <dbReference type="ARBA" id="ARBA00022679"/>
    </source>
</evidence>
<gene>
    <name evidence="11" type="ORF">GCM10008943_29090</name>
</gene>
<evidence type="ECO:0000256" key="4">
    <source>
        <dbReference type="ARBA" id="ARBA00022741"/>
    </source>
</evidence>
<reference evidence="12" key="1">
    <citation type="journal article" date="2019" name="Int. J. Syst. Evol. Microbiol.">
        <title>The Global Catalogue of Microorganisms (GCM) 10K type strain sequencing project: providing services to taxonomists for standard genome sequencing and annotation.</title>
        <authorList>
            <consortium name="The Broad Institute Genomics Platform"/>
            <consortium name="The Broad Institute Genome Sequencing Center for Infectious Disease"/>
            <person name="Wu L."/>
            <person name="Ma J."/>
        </authorList>
    </citation>
    <scope>NUCLEOTIDE SEQUENCE [LARGE SCALE GENOMIC DNA]</scope>
    <source>
        <strain evidence="12">JCM 15115</strain>
    </source>
</reference>
<dbReference type="PANTHER" id="PTHR10210:SF32">
    <property type="entry name" value="RIBOSE-PHOSPHATE PYROPHOSPHOKINASE 2"/>
    <property type="match status" value="1"/>
</dbReference>
<comment type="catalytic activity">
    <reaction evidence="7">
        <text>D-ribose 5-phosphate + ATP = 5-phospho-alpha-D-ribose 1-diphosphate + AMP + H(+)</text>
        <dbReference type="Rhea" id="RHEA:15609"/>
        <dbReference type="ChEBI" id="CHEBI:15378"/>
        <dbReference type="ChEBI" id="CHEBI:30616"/>
        <dbReference type="ChEBI" id="CHEBI:58017"/>
        <dbReference type="ChEBI" id="CHEBI:78346"/>
        <dbReference type="ChEBI" id="CHEBI:456215"/>
        <dbReference type="EC" id="2.7.6.1"/>
    </reaction>
</comment>
<feature type="domain" description="Phosphoribosyltransferase" evidence="9">
    <location>
        <begin position="141"/>
        <end position="268"/>
    </location>
</feature>
<evidence type="ECO:0000256" key="7">
    <source>
        <dbReference type="ARBA" id="ARBA00049535"/>
    </source>
</evidence>
<evidence type="ECO:0000256" key="8">
    <source>
        <dbReference type="RuleBase" id="RU004324"/>
    </source>
</evidence>
<name>A0ABP3RLB0_9HYPH</name>
<dbReference type="Pfam" id="PF00156">
    <property type="entry name" value="Pribosyltran"/>
    <property type="match status" value="1"/>
</dbReference>
<keyword evidence="3 8" id="KW-0545">Nucleotide biosynthesis</keyword>
<dbReference type="InterPro" id="IPR029057">
    <property type="entry name" value="PRTase-like"/>
</dbReference>
<dbReference type="SMART" id="SM01400">
    <property type="entry name" value="Pribosyltran_N"/>
    <property type="match status" value="1"/>
</dbReference>
<keyword evidence="4" id="KW-0547">Nucleotide-binding</keyword>
<protein>
    <recommendedName>
        <fullName evidence="1">ribose-phosphate diphosphokinase</fullName>
        <ecNumber evidence="1">2.7.6.1</ecNumber>
    </recommendedName>
</protein>
<evidence type="ECO:0000259" key="10">
    <source>
        <dbReference type="Pfam" id="PF13793"/>
    </source>
</evidence>
<dbReference type="NCBIfam" id="TIGR01251">
    <property type="entry name" value="ribP_PPkin"/>
    <property type="match status" value="1"/>
</dbReference>
<dbReference type="SUPFAM" id="SSF53271">
    <property type="entry name" value="PRTase-like"/>
    <property type="match status" value="2"/>
</dbReference>
<evidence type="ECO:0000256" key="3">
    <source>
        <dbReference type="ARBA" id="ARBA00022727"/>
    </source>
</evidence>
<sequence>MASNSVEKRLIIPLPGNEELAAAIAAAGNFQLGALETRHFPDGESYVRFLDDVEGRHVDLICTLAHPNDNFLAVVFAADAAREFNARSVNLVTPYLAYMRQDIRFKAGEAITSRTFARLVSSSFDSLLTIDPHLHRYHSLSEIYTIPATHLASAPVLAKWISQNIEKPLLIGPDEESEQWVSQIGELSGAPFTVLRKTRYGDRNVEIHMGDLSQWKGRTPVLVDDIASSGRTMVEAAKQLQAQGLAKPVCVVVHGLFADDAYQRLSAIAEKVVSTDCVPHISNGISVAELLVEGINEFAATQTPKAEKSA</sequence>
<dbReference type="Proteomes" id="UP001424441">
    <property type="component" value="Unassembled WGS sequence"/>
</dbReference>
<dbReference type="PANTHER" id="PTHR10210">
    <property type="entry name" value="RIBOSE-PHOSPHATE DIPHOSPHOKINASE FAMILY MEMBER"/>
    <property type="match status" value="1"/>
</dbReference>
<feature type="domain" description="Ribose-phosphate pyrophosphokinase N-terminal" evidence="10">
    <location>
        <begin position="12"/>
        <end position="121"/>
    </location>
</feature>
<evidence type="ECO:0000256" key="6">
    <source>
        <dbReference type="ARBA" id="ARBA00022840"/>
    </source>
</evidence>
<dbReference type="Pfam" id="PF13793">
    <property type="entry name" value="Pribosyltran_N"/>
    <property type="match status" value="1"/>
</dbReference>
<dbReference type="CDD" id="cd06223">
    <property type="entry name" value="PRTases_typeI"/>
    <property type="match status" value="1"/>
</dbReference>
<dbReference type="EC" id="2.7.6.1" evidence="1"/>
<dbReference type="NCBIfam" id="NF005537">
    <property type="entry name" value="PRK07199.1"/>
    <property type="match status" value="1"/>
</dbReference>